<dbReference type="RefSeq" id="WP_072062687.1">
    <property type="nucleotide sequence ID" value="NZ_CVRY01000001.1"/>
</dbReference>
<dbReference type="Proteomes" id="UP000183920">
    <property type="component" value="Unassembled WGS sequence"/>
</dbReference>
<organism evidence="2 3">
    <name type="scientific">Proteus penneri</name>
    <dbReference type="NCBI Taxonomy" id="102862"/>
    <lineage>
        <taxon>Bacteria</taxon>
        <taxon>Pseudomonadati</taxon>
        <taxon>Pseudomonadota</taxon>
        <taxon>Gammaproteobacteria</taxon>
        <taxon>Enterobacterales</taxon>
        <taxon>Morganellaceae</taxon>
        <taxon>Proteus</taxon>
    </lineage>
</organism>
<name>A0A0G4PZU2_9GAMM</name>
<proteinExistence type="predicted"/>
<evidence type="ECO:0000313" key="2">
    <source>
        <dbReference type="EMBL" id="CRL59100.1"/>
    </source>
</evidence>
<feature type="chain" id="PRO_5005195968" evidence="1">
    <location>
        <begin position="18"/>
        <end position="127"/>
    </location>
</feature>
<reference evidence="3" key="1">
    <citation type="submission" date="2015-06" db="EMBL/GenBank/DDBJ databases">
        <authorList>
            <person name="Urmite Genomes"/>
        </authorList>
    </citation>
    <scope>NUCLEOTIDE SEQUENCE [LARGE SCALE GENOMIC DNA]</scope>
    <source>
        <strain evidence="3">CSUR P1867</strain>
    </source>
</reference>
<feature type="signal peptide" evidence="1">
    <location>
        <begin position="1"/>
        <end position="17"/>
    </location>
</feature>
<accession>A0A0G4PZU2</accession>
<dbReference type="AlphaFoldDB" id="A0A0G4PZU2"/>
<evidence type="ECO:0000256" key="1">
    <source>
        <dbReference type="SAM" id="SignalP"/>
    </source>
</evidence>
<keyword evidence="1" id="KW-0732">Signal</keyword>
<sequence length="127" mass="14177" precursor="true">MKKILLLSLLFSSSVFAQNVDVGQVCKASAATMFGRDHKIMQLDTIESGIAYVHYIRSVDNSRWAIKCKLNGEKVIWASNNADSIGRWRDDPLDSIVKYSVNGGDITISEIYSDGSKTEKTYPIKEL</sequence>
<dbReference type="EMBL" id="CVRY01000001">
    <property type="protein sequence ID" value="CRL59100.1"/>
    <property type="molecule type" value="Genomic_DNA"/>
</dbReference>
<gene>
    <name evidence="2" type="ORF">BN1804_00266</name>
</gene>
<evidence type="ECO:0000313" key="3">
    <source>
        <dbReference type="Proteomes" id="UP000183920"/>
    </source>
</evidence>
<protein>
    <submittedName>
        <fullName evidence="2">Uncharacterized protein</fullName>
    </submittedName>
</protein>